<feature type="binding site" evidence="11">
    <location>
        <position position="165"/>
    </location>
    <ligand>
        <name>ATP</name>
        <dbReference type="ChEBI" id="CHEBI:30616"/>
    </ligand>
</feature>
<dbReference type="InterPro" id="IPR011817">
    <property type="entry name" value="Uridylate_kinase"/>
</dbReference>
<evidence type="ECO:0000256" key="6">
    <source>
        <dbReference type="ARBA" id="ARBA00022741"/>
    </source>
</evidence>
<dbReference type="EC" id="2.7.4.22" evidence="11"/>
<evidence type="ECO:0000256" key="2">
    <source>
        <dbReference type="ARBA" id="ARBA00004791"/>
    </source>
</evidence>
<evidence type="ECO:0000256" key="5">
    <source>
        <dbReference type="ARBA" id="ARBA00022679"/>
    </source>
</evidence>
<keyword evidence="5 11" id="KW-0808">Transferase</keyword>
<comment type="subunit">
    <text evidence="11">Homohexamer.</text>
</comment>
<comment type="catalytic activity">
    <reaction evidence="10 11">
        <text>UMP + ATP = UDP + ADP</text>
        <dbReference type="Rhea" id="RHEA:24400"/>
        <dbReference type="ChEBI" id="CHEBI:30616"/>
        <dbReference type="ChEBI" id="CHEBI:57865"/>
        <dbReference type="ChEBI" id="CHEBI:58223"/>
        <dbReference type="ChEBI" id="CHEBI:456216"/>
        <dbReference type="EC" id="2.7.4.22"/>
    </reaction>
</comment>
<keyword evidence="4 11" id="KW-0963">Cytoplasm</keyword>
<proteinExistence type="inferred from homology"/>
<comment type="subcellular location">
    <subcellularLocation>
        <location evidence="1 11">Cytoplasm</location>
    </subcellularLocation>
</comment>
<organism evidence="13">
    <name type="scientific">Caldithrix abyssi</name>
    <dbReference type="NCBI Taxonomy" id="187145"/>
    <lineage>
        <taxon>Bacteria</taxon>
        <taxon>Pseudomonadati</taxon>
        <taxon>Calditrichota</taxon>
        <taxon>Calditrichia</taxon>
        <taxon>Calditrichales</taxon>
        <taxon>Calditrichaceae</taxon>
        <taxon>Caldithrix</taxon>
    </lineage>
</organism>
<keyword evidence="7 11" id="KW-0418">Kinase</keyword>
<dbReference type="PANTHER" id="PTHR42833">
    <property type="entry name" value="URIDYLATE KINASE"/>
    <property type="match status" value="1"/>
</dbReference>
<dbReference type="Proteomes" id="UP000886124">
    <property type="component" value="Unassembled WGS sequence"/>
</dbReference>
<dbReference type="PIRSF" id="PIRSF005650">
    <property type="entry name" value="Uridylate_kin"/>
    <property type="match status" value="1"/>
</dbReference>
<feature type="domain" description="Aspartate/glutamate/uridylate kinase" evidence="12">
    <location>
        <begin position="10"/>
        <end position="219"/>
    </location>
</feature>
<evidence type="ECO:0000256" key="10">
    <source>
        <dbReference type="ARBA" id="ARBA00047767"/>
    </source>
</evidence>
<dbReference type="CDD" id="cd04254">
    <property type="entry name" value="AAK_UMPK-PyrH-Ec"/>
    <property type="match status" value="1"/>
</dbReference>
<dbReference type="GO" id="GO:0044210">
    <property type="term" value="P:'de novo' CTP biosynthetic process"/>
    <property type="evidence" value="ECO:0007669"/>
    <property type="project" value="UniProtKB-UniRule"/>
</dbReference>
<feature type="binding site" evidence="11">
    <location>
        <position position="77"/>
    </location>
    <ligand>
        <name>UMP</name>
        <dbReference type="ChEBI" id="CHEBI:57865"/>
    </ligand>
</feature>
<dbReference type="InterPro" id="IPR015963">
    <property type="entry name" value="Uridylate_kinase_bac"/>
</dbReference>
<accession>A0A7V5PNB1</accession>
<dbReference type="UniPathway" id="UPA00159">
    <property type="reaction ID" value="UER00275"/>
</dbReference>
<dbReference type="HAMAP" id="MF_01220_B">
    <property type="entry name" value="PyrH_B"/>
    <property type="match status" value="1"/>
</dbReference>
<keyword evidence="6 11" id="KW-0547">Nucleotide-binding</keyword>
<dbReference type="Gene3D" id="3.40.1160.10">
    <property type="entry name" value="Acetylglutamate kinase-like"/>
    <property type="match status" value="1"/>
</dbReference>
<evidence type="ECO:0000256" key="4">
    <source>
        <dbReference type="ARBA" id="ARBA00022490"/>
    </source>
</evidence>
<reference evidence="13" key="1">
    <citation type="journal article" date="2020" name="mSystems">
        <title>Genome- and Community-Level Interaction Insights into Carbon Utilization and Element Cycling Functions of Hydrothermarchaeota in Hydrothermal Sediment.</title>
        <authorList>
            <person name="Zhou Z."/>
            <person name="Liu Y."/>
            <person name="Xu W."/>
            <person name="Pan J."/>
            <person name="Luo Z.H."/>
            <person name="Li M."/>
        </authorList>
    </citation>
    <scope>NUCLEOTIDE SEQUENCE [LARGE SCALE GENOMIC DNA]</scope>
    <source>
        <strain evidence="13">HyVt-527</strain>
    </source>
</reference>
<feature type="binding site" evidence="11">
    <location>
        <begin position="138"/>
        <end position="145"/>
    </location>
    <ligand>
        <name>UMP</name>
        <dbReference type="ChEBI" id="CHEBI:57865"/>
    </ligand>
</feature>
<comment type="similarity">
    <text evidence="3 11">Belongs to the UMP kinase family.</text>
</comment>
<dbReference type="InterPro" id="IPR036393">
    <property type="entry name" value="AceGlu_kinase-like_sf"/>
</dbReference>
<evidence type="ECO:0000313" key="13">
    <source>
        <dbReference type="EMBL" id="HHJ52249.1"/>
    </source>
</evidence>
<name>A0A7V5PNB1_CALAY</name>
<evidence type="ECO:0000256" key="7">
    <source>
        <dbReference type="ARBA" id="ARBA00022777"/>
    </source>
</evidence>
<feature type="binding site" evidence="11">
    <location>
        <position position="171"/>
    </location>
    <ligand>
        <name>ATP</name>
        <dbReference type="ChEBI" id="CHEBI:30616"/>
    </ligand>
</feature>
<feature type="binding site" evidence="11">
    <location>
        <begin position="15"/>
        <end position="18"/>
    </location>
    <ligand>
        <name>ATP</name>
        <dbReference type="ChEBI" id="CHEBI:30616"/>
    </ligand>
</feature>
<evidence type="ECO:0000256" key="9">
    <source>
        <dbReference type="ARBA" id="ARBA00022975"/>
    </source>
</evidence>
<evidence type="ECO:0000256" key="11">
    <source>
        <dbReference type="HAMAP-Rule" id="MF_01220"/>
    </source>
</evidence>
<comment type="pathway">
    <text evidence="2 11">Pyrimidine metabolism; CTP biosynthesis via de novo pathway; UDP from UMP (UMPK route): step 1/1.</text>
</comment>
<keyword evidence="9 11" id="KW-0665">Pyrimidine biosynthesis</keyword>
<comment type="activity regulation">
    <text evidence="11">Inhibited by UTP.</text>
</comment>
<dbReference type="Pfam" id="PF00696">
    <property type="entry name" value="AA_kinase"/>
    <property type="match status" value="1"/>
</dbReference>
<dbReference type="NCBIfam" id="TIGR02075">
    <property type="entry name" value="pyrH_bact"/>
    <property type="match status" value="1"/>
</dbReference>
<feature type="binding site" evidence="11">
    <location>
        <position position="57"/>
    </location>
    <ligand>
        <name>UMP</name>
        <dbReference type="ChEBI" id="CHEBI:57865"/>
    </ligand>
</feature>
<evidence type="ECO:0000256" key="1">
    <source>
        <dbReference type="ARBA" id="ARBA00004496"/>
    </source>
</evidence>
<sequence>MAQRQSTSFKRILLKLSGESLAGEQKNGISPLALDYFVREIKKAHDLGIEIGLVLGGGNLFRGLSQQAERMNRTVADQMGMLATVINSLALKDALTQAGIPARVLTATQMNAFADYYVSSQAVQYLTRGEVILIAGGTGNPYFTTDTAAVLRAVELNTDVVIKGTRVDGVYNADPEKVEDAVKFDHLSYMEVIKRGLKVMDITAITLAMDNELPIIVFNFGIEDNLKKVVLGEAVGTKVQG</sequence>
<dbReference type="GO" id="GO:0033862">
    <property type="term" value="F:UMP kinase activity"/>
    <property type="evidence" value="ECO:0007669"/>
    <property type="project" value="UniProtKB-EC"/>
</dbReference>
<feature type="binding site" evidence="11">
    <location>
        <position position="62"/>
    </location>
    <ligand>
        <name>ATP</name>
        <dbReference type="ChEBI" id="CHEBI:30616"/>
    </ligand>
</feature>
<evidence type="ECO:0000256" key="8">
    <source>
        <dbReference type="ARBA" id="ARBA00022840"/>
    </source>
</evidence>
<keyword evidence="8 11" id="KW-0067">ATP-binding</keyword>
<protein>
    <recommendedName>
        <fullName evidence="11">Uridylate kinase</fullName>
        <shortName evidence="11">UK</shortName>
        <ecNumber evidence="11">2.7.4.22</ecNumber>
    </recommendedName>
    <alternativeName>
        <fullName evidence="11">Uridine monophosphate kinase</fullName>
        <shortName evidence="11">UMP kinase</shortName>
        <shortName evidence="11">UMPK</shortName>
    </alternativeName>
</protein>
<gene>
    <name evidence="11" type="primary">pyrH</name>
    <name evidence="13" type="ORF">ENJ89_03560</name>
</gene>
<dbReference type="SUPFAM" id="SSF53633">
    <property type="entry name" value="Carbamate kinase-like"/>
    <property type="match status" value="1"/>
</dbReference>
<dbReference type="AlphaFoldDB" id="A0A7V5PNB1"/>
<evidence type="ECO:0000256" key="3">
    <source>
        <dbReference type="ARBA" id="ARBA00007614"/>
    </source>
</evidence>
<dbReference type="PANTHER" id="PTHR42833:SF4">
    <property type="entry name" value="URIDYLATE KINASE PUMPKIN, CHLOROPLASTIC"/>
    <property type="match status" value="1"/>
</dbReference>
<comment type="caution">
    <text evidence="11">Lacks conserved residue(s) required for the propagation of feature annotation.</text>
</comment>
<dbReference type="EMBL" id="DROD01000239">
    <property type="protein sequence ID" value="HHJ52249.1"/>
    <property type="molecule type" value="Genomic_DNA"/>
</dbReference>
<dbReference type="FunFam" id="3.40.1160.10:FF:000001">
    <property type="entry name" value="Uridylate kinase"/>
    <property type="match status" value="1"/>
</dbReference>
<feature type="binding site" evidence="11">
    <location>
        <position position="174"/>
    </location>
    <ligand>
        <name>ATP</name>
        <dbReference type="ChEBI" id="CHEBI:30616"/>
    </ligand>
</feature>
<dbReference type="GO" id="GO:0005524">
    <property type="term" value="F:ATP binding"/>
    <property type="evidence" value="ECO:0007669"/>
    <property type="project" value="UniProtKB-KW"/>
</dbReference>
<evidence type="ECO:0000259" key="12">
    <source>
        <dbReference type="Pfam" id="PF00696"/>
    </source>
</evidence>
<feature type="binding site" evidence="11">
    <location>
        <position position="58"/>
    </location>
    <ligand>
        <name>ATP</name>
        <dbReference type="ChEBI" id="CHEBI:30616"/>
    </ligand>
</feature>
<comment type="caution">
    <text evidence="13">The sequence shown here is derived from an EMBL/GenBank/DDBJ whole genome shotgun (WGS) entry which is preliminary data.</text>
</comment>
<dbReference type="InterPro" id="IPR001048">
    <property type="entry name" value="Asp/Glu/Uridylate_kinase"/>
</dbReference>
<comment type="function">
    <text evidence="11">Catalyzes the reversible phosphorylation of UMP to UDP.</text>
</comment>
<dbReference type="GO" id="GO:0006225">
    <property type="term" value="P:UDP biosynthetic process"/>
    <property type="evidence" value="ECO:0007669"/>
    <property type="project" value="TreeGrafter"/>
</dbReference>
<dbReference type="GO" id="GO:0005737">
    <property type="term" value="C:cytoplasm"/>
    <property type="evidence" value="ECO:0007669"/>
    <property type="project" value="UniProtKB-SubCell"/>
</dbReference>